<accession>A0A927FBE0</accession>
<dbReference type="SMART" id="SM00342">
    <property type="entry name" value="HTH_ARAC"/>
    <property type="match status" value="1"/>
</dbReference>
<dbReference type="GO" id="GO:0043565">
    <property type="term" value="F:sequence-specific DNA binding"/>
    <property type="evidence" value="ECO:0007669"/>
    <property type="project" value="InterPro"/>
</dbReference>
<dbReference type="Pfam" id="PF12833">
    <property type="entry name" value="HTH_18"/>
    <property type="match status" value="1"/>
</dbReference>
<dbReference type="EMBL" id="JACYFG010000036">
    <property type="protein sequence ID" value="MBD5780681.1"/>
    <property type="molecule type" value="Genomic_DNA"/>
</dbReference>
<dbReference type="PROSITE" id="PS01124">
    <property type="entry name" value="HTH_ARAC_FAMILY_2"/>
    <property type="match status" value="1"/>
</dbReference>
<dbReference type="InterPro" id="IPR018060">
    <property type="entry name" value="HTH_AraC"/>
</dbReference>
<proteinExistence type="predicted"/>
<dbReference type="InterPro" id="IPR037923">
    <property type="entry name" value="HTH-like"/>
</dbReference>
<protein>
    <submittedName>
        <fullName evidence="5">Helix-turn-helix transcriptional regulator</fullName>
    </submittedName>
</protein>
<evidence type="ECO:0000256" key="2">
    <source>
        <dbReference type="ARBA" id="ARBA00023125"/>
    </source>
</evidence>
<dbReference type="AlphaFoldDB" id="A0A927FBE0"/>
<evidence type="ECO:0000259" key="4">
    <source>
        <dbReference type="PROSITE" id="PS01124"/>
    </source>
</evidence>
<evidence type="ECO:0000256" key="1">
    <source>
        <dbReference type="ARBA" id="ARBA00023015"/>
    </source>
</evidence>
<feature type="domain" description="HTH araC/xylS-type" evidence="4">
    <location>
        <begin position="191"/>
        <end position="290"/>
    </location>
</feature>
<evidence type="ECO:0000313" key="6">
    <source>
        <dbReference type="Proteomes" id="UP000622317"/>
    </source>
</evidence>
<dbReference type="Proteomes" id="UP000622317">
    <property type="component" value="Unassembled WGS sequence"/>
</dbReference>
<gene>
    <name evidence="5" type="ORF">IEN85_14370</name>
</gene>
<dbReference type="RefSeq" id="WP_191617777.1">
    <property type="nucleotide sequence ID" value="NZ_JACYFG010000036.1"/>
</dbReference>
<evidence type="ECO:0000256" key="3">
    <source>
        <dbReference type="ARBA" id="ARBA00023163"/>
    </source>
</evidence>
<keyword evidence="6" id="KW-1185">Reference proteome</keyword>
<dbReference type="PANTHER" id="PTHR43280:SF2">
    <property type="entry name" value="HTH-TYPE TRANSCRIPTIONAL REGULATOR EXSA"/>
    <property type="match status" value="1"/>
</dbReference>
<name>A0A927FBE0_9BACT</name>
<dbReference type="GO" id="GO:0003700">
    <property type="term" value="F:DNA-binding transcription factor activity"/>
    <property type="evidence" value="ECO:0007669"/>
    <property type="project" value="InterPro"/>
</dbReference>
<dbReference type="Gene3D" id="1.10.10.60">
    <property type="entry name" value="Homeodomain-like"/>
    <property type="match status" value="2"/>
</dbReference>
<evidence type="ECO:0000313" key="5">
    <source>
        <dbReference type="EMBL" id="MBD5780681.1"/>
    </source>
</evidence>
<dbReference type="SUPFAM" id="SSF51215">
    <property type="entry name" value="Regulatory protein AraC"/>
    <property type="match status" value="1"/>
</dbReference>
<dbReference type="Gene3D" id="2.60.120.10">
    <property type="entry name" value="Jelly Rolls"/>
    <property type="match status" value="1"/>
</dbReference>
<dbReference type="InterPro" id="IPR014710">
    <property type="entry name" value="RmlC-like_jellyroll"/>
</dbReference>
<organism evidence="5 6">
    <name type="scientific">Pelagicoccus enzymogenes</name>
    <dbReference type="NCBI Taxonomy" id="2773457"/>
    <lineage>
        <taxon>Bacteria</taxon>
        <taxon>Pseudomonadati</taxon>
        <taxon>Verrucomicrobiota</taxon>
        <taxon>Opitutia</taxon>
        <taxon>Puniceicoccales</taxon>
        <taxon>Pelagicoccaceae</taxon>
        <taxon>Pelagicoccus</taxon>
    </lineage>
</organism>
<reference evidence="5" key="1">
    <citation type="submission" date="2020-09" db="EMBL/GenBank/DDBJ databases">
        <title>Pelagicoccus enzymogenes sp. nov. with an EPS production, isolated from marine sediment.</title>
        <authorList>
            <person name="Feng X."/>
        </authorList>
    </citation>
    <scope>NUCLEOTIDE SEQUENCE</scope>
    <source>
        <strain evidence="5">NFK12</strain>
    </source>
</reference>
<dbReference type="InterPro" id="IPR018062">
    <property type="entry name" value="HTH_AraC-typ_CS"/>
</dbReference>
<comment type="caution">
    <text evidence="5">The sequence shown here is derived from an EMBL/GenBank/DDBJ whole genome shotgun (WGS) entry which is preliminary data.</text>
</comment>
<dbReference type="SUPFAM" id="SSF46689">
    <property type="entry name" value="Homeodomain-like"/>
    <property type="match status" value="2"/>
</dbReference>
<keyword evidence="2" id="KW-0238">DNA-binding</keyword>
<dbReference type="PROSITE" id="PS00041">
    <property type="entry name" value="HTH_ARAC_FAMILY_1"/>
    <property type="match status" value="1"/>
</dbReference>
<sequence>MHSDFADRNAFQRQLVTGYLERLLAGKHSFHLPPLQQLRTRHPGMHFHPTPEVFLQCSGSNVFTCPDSSFELKPQEACLIHTGLPHGEIGRSPAEAPFRNLVICFENTHLRFLESLCQDGGVPEVSYGDTYITSHAAQALTYLNRISDLTARSSPNAQLHIDGLLRAFFAIVLEILEEGDTYHRSYDIRVIRAQDIISSEISDPKLTIQSLADRLGCSADHFTRLFRQHTGDTPNQYLKRRRIQYATTLLQDPKLNLSEVAWSTGFSSLNYFSRAFNQVMNCSASAYRKRQNTQFAP</sequence>
<keyword evidence="3" id="KW-0804">Transcription</keyword>
<dbReference type="PANTHER" id="PTHR43280">
    <property type="entry name" value="ARAC-FAMILY TRANSCRIPTIONAL REGULATOR"/>
    <property type="match status" value="1"/>
</dbReference>
<dbReference type="InterPro" id="IPR009057">
    <property type="entry name" value="Homeodomain-like_sf"/>
</dbReference>
<keyword evidence="1" id="KW-0805">Transcription regulation</keyword>